<evidence type="ECO:0000313" key="2">
    <source>
        <dbReference type="Proteomes" id="UP000808914"/>
    </source>
</evidence>
<gene>
    <name evidence="1" type="ORF">JOD45_002592</name>
</gene>
<sequence length="65" mass="7818">MRMPIVRLILIMLLSCFVYHRRHRIFRLIVAMAGFGYVILSQSDRIKENLWNLFFKSRSTETEIS</sequence>
<reference evidence="1 2" key="1">
    <citation type="submission" date="2021-01" db="EMBL/GenBank/DDBJ databases">
        <title>Genomic Encyclopedia of Type Strains, Phase IV (KMG-IV): sequencing the most valuable type-strain genomes for metagenomic binning, comparative biology and taxonomic classification.</title>
        <authorList>
            <person name="Goeker M."/>
        </authorList>
    </citation>
    <scope>NUCLEOTIDE SEQUENCE [LARGE SCALE GENOMIC DNA]</scope>
    <source>
        <strain evidence="1 2">DSM 28236</strain>
    </source>
</reference>
<accession>A0ABS2Q243</accession>
<evidence type="ECO:0000313" key="1">
    <source>
        <dbReference type="EMBL" id="MBM7646364.1"/>
    </source>
</evidence>
<dbReference type="EMBL" id="JAFBER010000019">
    <property type="protein sequence ID" value="MBM7646364.1"/>
    <property type="molecule type" value="Genomic_DNA"/>
</dbReference>
<protein>
    <submittedName>
        <fullName evidence="1">Drug/metabolite transporter (DMT)-like permease</fullName>
    </submittedName>
</protein>
<proteinExistence type="predicted"/>
<keyword evidence="2" id="KW-1185">Reference proteome</keyword>
<dbReference type="Proteomes" id="UP000808914">
    <property type="component" value="Unassembled WGS sequence"/>
</dbReference>
<organism evidence="1 2">
    <name type="scientific">Scopulibacillus daqui</name>
    <dbReference type="NCBI Taxonomy" id="1469162"/>
    <lineage>
        <taxon>Bacteria</taxon>
        <taxon>Bacillati</taxon>
        <taxon>Bacillota</taxon>
        <taxon>Bacilli</taxon>
        <taxon>Bacillales</taxon>
        <taxon>Sporolactobacillaceae</taxon>
        <taxon>Scopulibacillus</taxon>
    </lineage>
</organism>
<comment type="caution">
    <text evidence="1">The sequence shown here is derived from an EMBL/GenBank/DDBJ whole genome shotgun (WGS) entry which is preliminary data.</text>
</comment>
<name>A0ABS2Q243_9BACL</name>